<evidence type="ECO:0008006" key="6">
    <source>
        <dbReference type="Google" id="ProtNLM"/>
    </source>
</evidence>
<sequence length="652" mass="74439">MTFRQDINALRAIAVLVVVIFHFNPDWLPGGFIGVDVFFVISGFLMTGIIFRGFEKETFRLGAFYLARAHRIIPALLVLCLALLCFGWLYLPPPDYQVLGTHIASSLSFLSNITYLSEAGYFDSDAHDKWLLHTWSLSVEWQFYLIYPIVLLGLKQWLSLHAIKRVVLISTVLIFITNIVVSQKWTEASYYLLPTRSWEMLLGGIAYFYPLSLTKQQKTLWLYTGLSVIFLSSLFISPEDVWPGYMALFPVMGAYAVITAHHPTAVFTHHPLLHYLGKCSYSIYLWHWPVVVWGVYFEFDQSYWWLIGIPVSVLFGHLSYTYIETATWLTPKRATPALPSTASAPAKAHGWQMMKSIVSLKYVWVGGAVFLSSYFIATHHGIPQRYSEAYLDLIAQTQHSPYREQCHLKQYQAPDKACEYFDPNVSWAIMGDSHAVELAYALADKLQPLQQGVKHFSYSACRPSYNQAHAFSHCATWYNDSLNYIIANDDIKHVVFNHRYSRYFFGDNAATYPDTSAPFITDDVDAILQSIDDAILTLSKHKETVYVFYPIPELGKHIKSLIEVSYRQNHAIDAIPGTSLQYYQQRNAYIIEHFDSATYPANVHFIKPSDAFCDQDVCFSVKDSTALYYDDDHPSLKGANLLVDLLLSANNR</sequence>
<feature type="transmembrane region" description="Helical" evidence="1">
    <location>
        <begin position="281"/>
        <end position="297"/>
    </location>
</feature>
<feature type="domain" description="Acyltransferase 3" evidence="2">
    <location>
        <begin position="6"/>
        <end position="314"/>
    </location>
</feature>
<evidence type="ECO:0000256" key="1">
    <source>
        <dbReference type="SAM" id="Phobius"/>
    </source>
</evidence>
<dbReference type="Pfam" id="PF01757">
    <property type="entry name" value="Acyl_transf_3"/>
    <property type="match status" value="1"/>
</dbReference>
<gene>
    <name evidence="4" type="ORF">ABT58_09480</name>
</gene>
<dbReference type="InterPro" id="IPR050879">
    <property type="entry name" value="Acyltransferase_3"/>
</dbReference>
<feature type="transmembrane region" description="Helical" evidence="1">
    <location>
        <begin position="220"/>
        <end position="236"/>
    </location>
</feature>
<evidence type="ECO:0000313" key="4">
    <source>
        <dbReference type="EMBL" id="KLV01032.1"/>
    </source>
</evidence>
<reference evidence="4 5" key="1">
    <citation type="submission" date="2015-05" db="EMBL/GenBank/DDBJ databases">
        <title>Photobacterium galathea sp. nov.</title>
        <authorList>
            <person name="Machado H."/>
            <person name="Gram L."/>
        </authorList>
    </citation>
    <scope>NUCLEOTIDE SEQUENCE [LARGE SCALE GENOMIC DNA]</scope>
    <source>
        <strain evidence="4 5">DSM 25995</strain>
    </source>
</reference>
<dbReference type="PANTHER" id="PTHR23028:SF53">
    <property type="entry name" value="ACYL_TRANSF_3 DOMAIN-CONTAINING PROTEIN"/>
    <property type="match status" value="1"/>
</dbReference>
<dbReference type="PATRIC" id="fig|754436.4.peg.2005"/>
<comment type="caution">
    <text evidence="4">The sequence shown here is derived from an EMBL/GenBank/DDBJ whole genome shotgun (WGS) entry which is preliminary data.</text>
</comment>
<dbReference type="Proteomes" id="UP000036426">
    <property type="component" value="Unassembled WGS sequence"/>
</dbReference>
<feature type="transmembrane region" description="Helical" evidence="1">
    <location>
        <begin position="362"/>
        <end position="382"/>
    </location>
</feature>
<proteinExistence type="predicted"/>
<feature type="transmembrane region" description="Helical" evidence="1">
    <location>
        <begin position="303"/>
        <end position="323"/>
    </location>
</feature>
<evidence type="ECO:0000259" key="2">
    <source>
        <dbReference type="Pfam" id="PF01757"/>
    </source>
</evidence>
<feature type="domain" description="SGNH" evidence="3">
    <location>
        <begin position="406"/>
        <end position="646"/>
    </location>
</feature>
<keyword evidence="5" id="KW-1185">Reference proteome</keyword>
<feature type="transmembrane region" description="Helical" evidence="1">
    <location>
        <begin position="7"/>
        <end position="24"/>
    </location>
</feature>
<dbReference type="AlphaFoldDB" id="A0A0J1JGR6"/>
<keyword evidence="1" id="KW-0812">Transmembrane</keyword>
<organism evidence="4 5">
    <name type="scientific">Photobacterium aphoticum</name>
    <dbReference type="NCBI Taxonomy" id="754436"/>
    <lineage>
        <taxon>Bacteria</taxon>
        <taxon>Pseudomonadati</taxon>
        <taxon>Pseudomonadota</taxon>
        <taxon>Gammaproteobacteria</taxon>
        <taxon>Vibrionales</taxon>
        <taxon>Vibrionaceae</taxon>
        <taxon>Photobacterium</taxon>
    </lineage>
</organism>
<feature type="transmembrane region" description="Helical" evidence="1">
    <location>
        <begin position="242"/>
        <end position="260"/>
    </location>
</feature>
<dbReference type="PANTHER" id="PTHR23028">
    <property type="entry name" value="ACETYLTRANSFERASE"/>
    <property type="match status" value="1"/>
</dbReference>
<feature type="transmembrane region" description="Helical" evidence="1">
    <location>
        <begin position="130"/>
        <end position="154"/>
    </location>
</feature>
<feature type="transmembrane region" description="Helical" evidence="1">
    <location>
        <begin position="197"/>
        <end position="213"/>
    </location>
</feature>
<dbReference type="Pfam" id="PF19040">
    <property type="entry name" value="SGNH"/>
    <property type="match status" value="1"/>
</dbReference>
<feature type="transmembrane region" description="Helical" evidence="1">
    <location>
        <begin position="166"/>
        <end position="185"/>
    </location>
</feature>
<dbReference type="GO" id="GO:0016020">
    <property type="term" value="C:membrane"/>
    <property type="evidence" value="ECO:0007669"/>
    <property type="project" value="TreeGrafter"/>
</dbReference>
<dbReference type="InterPro" id="IPR002656">
    <property type="entry name" value="Acyl_transf_3_dom"/>
</dbReference>
<dbReference type="InterPro" id="IPR043968">
    <property type="entry name" value="SGNH"/>
</dbReference>
<evidence type="ECO:0000313" key="5">
    <source>
        <dbReference type="Proteomes" id="UP000036426"/>
    </source>
</evidence>
<feature type="transmembrane region" description="Helical" evidence="1">
    <location>
        <begin position="30"/>
        <end position="51"/>
    </location>
</feature>
<dbReference type="GO" id="GO:0009103">
    <property type="term" value="P:lipopolysaccharide biosynthetic process"/>
    <property type="evidence" value="ECO:0007669"/>
    <property type="project" value="TreeGrafter"/>
</dbReference>
<keyword evidence="1" id="KW-0472">Membrane</keyword>
<dbReference type="GO" id="GO:0016747">
    <property type="term" value="F:acyltransferase activity, transferring groups other than amino-acyl groups"/>
    <property type="evidence" value="ECO:0007669"/>
    <property type="project" value="InterPro"/>
</dbReference>
<dbReference type="EMBL" id="LDOV01000017">
    <property type="protein sequence ID" value="KLV01032.1"/>
    <property type="molecule type" value="Genomic_DNA"/>
</dbReference>
<protein>
    <recommendedName>
        <fullName evidence="6">Acyltransferase</fullName>
    </recommendedName>
</protein>
<evidence type="ECO:0000259" key="3">
    <source>
        <dbReference type="Pfam" id="PF19040"/>
    </source>
</evidence>
<keyword evidence="1" id="KW-1133">Transmembrane helix</keyword>
<name>A0A0J1JGR6_9GAMM</name>
<accession>A0A0J1JGR6</accession>
<dbReference type="SUPFAM" id="SSF52266">
    <property type="entry name" value="SGNH hydrolase"/>
    <property type="match status" value="1"/>
</dbReference>
<dbReference type="RefSeq" id="WP_047874151.1">
    <property type="nucleotide sequence ID" value="NZ_BMYC01000002.1"/>
</dbReference>
<feature type="transmembrane region" description="Helical" evidence="1">
    <location>
        <begin position="72"/>
        <end position="91"/>
    </location>
</feature>